<reference evidence="2 3" key="1">
    <citation type="journal article" date="2017" name="Int. J. Parasitol.">
        <title>The genome of the protozoan parasite Cystoisospora suis and a reverse vaccinology approach to identify vaccine candidates.</title>
        <authorList>
            <person name="Palmieri N."/>
            <person name="Shrestha A."/>
            <person name="Ruttkowski B."/>
            <person name="Beck T."/>
            <person name="Vogl C."/>
            <person name="Tomley F."/>
            <person name="Blake D.P."/>
            <person name="Joachim A."/>
        </authorList>
    </citation>
    <scope>NUCLEOTIDE SEQUENCE [LARGE SCALE GENOMIC DNA]</scope>
    <source>
        <strain evidence="2 3">Wien I</strain>
    </source>
</reference>
<dbReference type="VEuPathDB" id="ToxoDB:CSUI_006741"/>
<evidence type="ECO:0000313" key="2">
    <source>
        <dbReference type="EMBL" id="PHJ19426.1"/>
    </source>
</evidence>
<dbReference type="OrthoDB" id="333623at2759"/>
<comment type="caution">
    <text evidence="2">The sequence shown here is derived from an EMBL/GenBank/DDBJ whole genome shotgun (WGS) entry which is preliminary data.</text>
</comment>
<gene>
    <name evidence="2" type="ORF">CSUI_006741</name>
</gene>
<dbReference type="GeneID" id="94430105"/>
<dbReference type="Proteomes" id="UP000221165">
    <property type="component" value="Unassembled WGS sequence"/>
</dbReference>
<organism evidence="2 3">
    <name type="scientific">Cystoisospora suis</name>
    <dbReference type="NCBI Taxonomy" id="483139"/>
    <lineage>
        <taxon>Eukaryota</taxon>
        <taxon>Sar</taxon>
        <taxon>Alveolata</taxon>
        <taxon>Apicomplexa</taxon>
        <taxon>Conoidasida</taxon>
        <taxon>Coccidia</taxon>
        <taxon>Eucoccidiorida</taxon>
        <taxon>Eimeriorina</taxon>
        <taxon>Sarcocystidae</taxon>
        <taxon>Cystoisospora</taxon>
    </lineage>
</organism>
<evidence type="ECO:0000313" key="3">
    <source>
        <dbReference type="Proteomes" id="UP000221165"/>
    </source>
</evidence>
<sequence>MSPHLSSELSSSEEGTCLDPRFQLFVNKLTQAAASASFPLCSCGSSCTACFDGHWAKDPSGPIEGDELEELARSFRWLQLTRSSFSRKRSHSLACPREHDVFLVPAPSREARAGSSLAMDSAPGQRETNVKVEDGDPMPKKRIVDTEVAERLESVISRPSPSLQCRSFWISENPHPSGSDWAKLH</sequence>
<keyword evidence="3" id="KW-1185">Reference proteome</keyword>
<name>A0A2C6KTF2_9APIC</name>
<feature type="region of interest" description="Disordered" evidence="1">
    <location>
        <begin position="114"/>
        <end position="138"/>
    </location>
</feature>
<accession>A0A2C6KTF2</accession>
<evidence type="ECO:0000256" key="1">
    <source>
        <dbReference type="SAM" id="MobiDB-lite"/>
    </source>
</evidence>
<dbReference type="EMBL" id="MIGC01003441">
    <property type="protein sequence ID" value="PHJ19426.1"/>
    <property type="molecule type" value="Genomic_DNA"/>
</dbReference>
<protein>
    <submittedName>
        <fullName evidence="2">Uncharacterized protein</fullName>
    </submittedName>
</protein>
<proteinExistence type="predicted"/>
<dbReference type="RefSeq" id="XP_067921126.1">
    <property type="nucleotide sequence ID" value="XM_068066894.1"/>
</dbReference>
<dbReference type="AlphaFoldDB" id="A0A2C6KTF2"/>
<feature type="compositionally biased region" description="Basic and acidic residues" evidence="1">
    <location>
        <begin position="128"/>
        <end position="138"/>
    </location>
</feature>